<feature type="transmembrane region" description="Helical" evidence="7">
    <location>
        <begin position="425"/>
        <end position="441"/>
    </location>
</feature>
<keyword evidence="4 7" id="KW-0812">Transmembrane</keyword>
<evidence type="ECO:0000313" key="9">
    <source>
        <dbReference type="Proteomes" id="UP000194946"/>
    </source>
</evidence>
<organism evidence="8 9">
    <name type="scientific">Commensalibacter intestini</name>
    <dbReference type="NCBI Taxonomy" id="479936"/>
    <lineage>
        <taxon>Bacteria</taxon>
        <taxon>Pseudomonadati</taxon>
        <taxon>Pseudomonadota</taxon>
        <taxon>Alphaproteobacteria</taxon>
        <taxon>Acetobacterales</taxon>
        <taxon>Acetobacteraceae</taxon>
    </lineage>
</organism>
<keyword evidence="2" id="KW-0813">Transport</keyword>
<dbReference type="Proteomes" id="UP000194946">
    <property type="component" value="Unassembled WGS sequence"/>
</dbReference>
<gene>
    <name evidence="8" type="ORF">HK18_00715</name>
</gene>
<feature type="transmembrane region" description="Helical" evidence="7">
    <location>
        <begin position="35"/>
        <end position="56"/>
    </location>
</feature>
<feature type="transmembrane region" description="Helical" evidence="7">
    <location>
        <begin position="136"/>
        <end position="154"/>
    </location>
</feature>
<dbReference type="PANTHER" id="PTHR30509:SF9">
    <property type="entry name" value="MULTIDRUG RESISTANCE PROTEIN MDTO"/>
    <property type="match status" value="1"/>
</dbReference>
<feature type="transmembrane region" description="Helical" evidence="7">
    <location>
        <begin position="503"/>
        <end position="520"/>
    </location>
</feature>
<dbReference type="EMBL" id="JOPB01000011">
    <property type="protein sequence ID" value="OUI77908.1"/>
    <property type="molecule type" value="Genomic_DNA"/>
</dbReference>
<dbReference type="InterPro" id="IPR006726">
    <property type="entry name" value="PHBA_efflux_AaeB/fusaric-R"/>
</dbReference>
<dbReference type="RefSeq" id="WP_256967786.1">
    <property type="nucleotide sequence ID" value="NZ_JOPB01000011.1"/>
</dbReference>
<sequence>MGKSILNSDTLKLANFLPFKNPNTLKWLYAPSKEAIYFSLRTILASFLAVAISLWMELDSPRWALMTVWITAQTTSGETIIKAQSRVAGTIVGVIAGIVLPALFPQQPVLFYIGLALWVGACAWLGSLVRSATNYGYVLAGYTAALVGLTATSNPNAVFMMGMARGSYIILGVLCLSVVERFFAVSMNQKSKKTLYNNLDTAVTGSLAIAVDVLKGDEQAASRVQKVFMAVSAFQSSLEFRKVELLHDTDHTVDHVHAALSSVSLVLTRLTHLNVCLQNLPKDEVYQKISLEISTYLKQLTASLDQQDKFDDQLKILNTLRWECRQIITDYVYYDSIAQSEDGEKDQVSLLDHRILYRALSGLLAEIEKLLTQYQAAHNPPKADKFRFKSVPMCNFKVAWGNALRTLIVVLFGCFLWEITAWDQFPTIIGLFCVACGRLSVFENGYMMCVGVYKGALWGCVAAGILNMTLLAQASTIEMLCLSLFVPLFIGGLMNYNLSTRAIGLGYSVFFPYVLIWGNQAKINEIQYFNTSLAMIVGVGMCTFAFYFIFPYSPPKVRQQIRHRLVNSIRSLAKITQLPNPRRWVLSTMEWFVYLMRQFNAAKDAALLQQYNHGAVGVMSIGLNMLQIRKMIDHDVLSENIKNELRDVMQHIADFGGEKYEKTLIVTKEAIQRLREYEATEENLARRLEIGVAIACLMFIYHALEKNVEFLNLSA</sequence>
<evidence type="ECO:0000256" key="6">
    <source>
        <dbReference type="ARBA" id="ARBA00023136"/>
    </source>
</evidence>
<evidence type="ECO:0000256" key="2">
    <source>
        <dbReference type="ARBA" id="ARBA00022448"/>
    </source>
</evidence>
<keyword evidence="3" id="KW-1003">Cell membrane</keyword>
<comment type="subcellular location">
    <subcellularLocation>
        <location evidence="1">Cell membrane</location>
        <topology evidence="1">Multi-pass membrane protein</topology>
    </subcellularLocation>
</comment>
<evidence type="ECO:0000256" key="1">
    <source>
        <dbReference type="ARBA" id="ARBA00004651"/>
    </source>
</evidence>
<proteinExistence type="predicted"/>
<evidence type="ECO:0000256" key="5">
    <source>
        <dbReference type="ARBA" id="ARBA00022989"/>
    </source>
</evidence>
<evidence type="ECO:0000256" key="7">
    <source>
        <dbReference type="SAM" id="Phobius"/>
    </source>
</evidence>
<evidence type="ECO:0000256" key="4">
    <source>
        <dbReference type="ARBA" id="ARBA00022692"/>
    </source>
</evidence>
<dbReference type="GO" id="GO:0022857">
    <property type="term" value="F:transmembrane transporter activity"/>
    <property type="evidence" value="ECO:0007669"/>
    <property type="project" value="InterPro"/>
</dbReference>
<feature type="transmembrane region" description="Helical" evidence="7">
    <location>
        <begin position="526"/>
        <end position="550"/>
    </location>
</feature>
<evidence type="ECO:0008006" key="10">
    <source>
        <dbReference type="Google" id="ProtNLM"/>
    </source>
</evidence>
<name>A0A251ZTB0_9PROT</name>
<dbReference type="GO" id="GO:0005886">
    <property type="term" value="C:plasma membrane"/>
    <property type="evidence" value="ECO:0007669"/>
    <property type="project" value="UniProtKB-SubCell"/>
</dbReference>
<feature type="transmembrane region" description="Helical" evidence="7">
    <location>
        <begin position="453"/>
        <end position="471"/>
    </location>
</feature>
<keyword evidence="6 7" id="KW-0472">Membrane</keyword>
<comment type="caution">
    <text evidence="8">The sequence shown here is derived from an EMBL/GenBank/DDBJ whole genome shotgun (WGS) entry which is preliminary data.</text>
</comment>
<feature type="transmembrane region" description="Helical" evidence="7">
    <location>
        <begin position="87"/>
        <end position="104"/>
    </location>
</feature>
<dbReference type="AlphaFoldDB" id="A0A251ZTB0"/>
<dbReference type="PANTHER" id="PTHR30509">
    <property type="entry name" value="P-HYDROXYBENZOIC ACID EFFLUX PUMP SUBUNIT-RELATED"/>
    <property type="match status" value="1"/>
</dbReference>
<dbReference type="Pfam" id="PF04632">
    <property type="entry name" value="FUSC"/>
    <property type="match status" value="1"/>
</dbReference>
<accession>A0A251ZTB0</accession>
<protein>
    <recommendedName>
        <fullName evidence="10">Fusaric acid resistance protein FusB</fullName>
    </recommendedName>
</protein>
<feature type="transmembrane region" description="Helical" evidence="7">
    <location>
        <begin position="398"/>
        <end position="419"/>
    </location>
</feature>
<evidence type="ECO:0000313" key="8">
    <source>
        <dbReference type="EMBL" id="OUI77908.1"/>
    </source>
</evidence>
<feature type="transmembrane region" description="Helical" evidence="7">
    <location>
        <begin position="166"/>
        <end position="184"/>
    </location>
</feature>
<keyword evidence="9" id="KW-1185">Reference proteome</keyword>
<keyword evidence="5 7" id="KW-1133">Transmembrane helix</keyword>
<feature type="transmembrane region" description="Helical" evidence="7">
    <location>
        <begin position="110"/>
        <end position="129"/>
    </location>
</feature>
<reference evidence="9" key="1">
    <citation type="submission" date="2014-06" db="EMBL/GenBank/DDBJ databases">
        <authorList>
            <person name="Winans N.J."/>
            <person name="Newell P.D."/>
            <person name="Douglas A.E."/>
        </authorList>
    </citation>
    <scope>NUCLEOTIDE SEQUENCE [LARGE SCALE GENOMIC DNA]</scope>
    <source>
        <strain evidence="9">DmL_052</strain>
    </source>
</reference>
<evidence type="ECO:0000256" key="3">
    <source>
        <dbReference type="ARBA" id="ARBA00022475"/>
    </source>
</evidence>